<dbReference type="RefSeq" id="YP_009664567.1">
    <property type="nucleotide sequence ID" value="NC_043042.1"/>
</dbReference>
<proteinExistence type="predicted"/>
<sequence length="138" mass="15796">MQFFCQSSGDGQLFFKSTIGSQKGTGNGVYPQMMPLAELINYPHGTVDLSYHHTMIEHNLSPPPFDATSTKMIDYILDYWIPWYHIHFDIPTEVQLYNLKQSVSKNKLWLMCIITSLTCTCVKSLTKATFVLPLNKQD</sequence>
<evidence type="ECO:0000313" key="1">
    <source>
        <dbReference type="EMBL" id="AEF97685.1"/>
    </source>
</evidence>
<keyword evidence="2" id="KW-1185">Reference proteome</keyword>
<accession>F6GQ65</accession>
<reference evidence="1 2" key="2">
    <citation type="journal article" date="2011" name="Arch. Virol.">
        <title>Partial genome characterization of acipenserid herpesvirus 2: taxonomical proposal for the demarcation of three subfamilies in Alloherpesviridae.</title>
        <authorList>
            <person name="Doszpoly A."/>
            <person name="Somogyi V."/>
            <person name="Lapatra S.E."/>
            <person name="Benko M."/>
        </authorList>
    </citation>
    <scope>NUCLEOTIDE SEQUENCE [LARGE SCALE GENOMIC DNA]</scope>
    <source>
        <strain evidence="2">SRWSHV (Snake River White Sturgeon Herpesvirus)</strain>
    </source>
</reference>
<name>F6GQ65_9VIRU</name>
<reference evidence="1 2" key="3">
    <citation type="journal article" date="2011" name="Intervirology">
        <title>Comparative analysis of a conserved gene block from the genome of the members of the genus ictalurivirus.</title>
        <authorList>
            <person name="Doszpoly A."/>
            <person name="Benko M."/>
            <person name="Bovo G."/>
            <person name="Lapatra S.E."/>
            <person name="Harrach B."/>
        </authorList>
    </citation>
    <scope>NUCLEOTIDE SEQUENCE [LARGE SCALE GENOMIC DNA]</scope>
    <source>
        <strain evidence="2">SRWSHV (Snake River White Sturgeon Herpesvirus)</strain>
    </source>
</reference>
<evidence type="ECO:0000313" key="2">
    <source>
        <dbReference type="Proteomes" id="UP000243430"/>
    </source>
</evidence>
<dbReference type="GeneID" id="40524610"/>
<organism evidence="1 2">
    <name type="scientific">white sturgeon herpesvirus 2</name>
    <dbReference type="NCBI Taxonomy" id="320884"/>
    <lineage>
        <taxon>Viruses</taxon>
        <taxon>Duplodnaviria</taxon>
        <taxon>Heunggongvirae</taxon>
        <taxon>Peploviricota</taxon>
        <taxon>Herviviricetes</taxon>
        <taxon>Herpesvirales</taxon>
        <taxon>Alloherpesviridae</taxon>
        <taxon>Ictavirus</taxon>
        <taxon>Ictavirus acipenseridallo2</taxon>
    </lineage>
</organism>
<dbReference type="Proteomes" id="UP000243430">
    <property type="component" value="Segment"/>
</dbReference>
<protein>
    <submittedName>
        <fullName evidence="1">ORF26</fullName>
    </submittedName>
</protein>
<dbReference type="KEGG" id="vg:40524610"/>
<reference evidence="1 2" key="1">
    <citation type="journal article" date="2008" name="Arch. Virol.">
        <title>Molecular confirmation of a new herpesvirus from catfish (Ameiurus melas) by testing the performance of a novel PCR method, designed to target the DNA polymerase gene of alloherpesviruses.</title>
        <authorList>
            <person name="Doszpoly A."/>
            <person name="Kovacs E.R."/>
            <person name="Bovo G."/>
            <person name="LaPatra S.E."/>
            <person name="Harrach B."/>
            <person name="Benko M."/>
        </authorList>
    </citation>
    <scope>NUCLEOTIDE SEQUENCE [LARGE SCALE GENOMIC DNA]</scope>
    <source>
        <strain evidence="2">SRWSHV (Snake River White Sturgeon Herpesvirus)</strain>
    </source>
</reference>
<dbReference type="EMBL" id="FJ815289">
    <property type="protein sequence ID" value="AEF97685.1"/>
    <property type="molecule type" value="Genomic_DNA"/>
</dbReference>